<sequence length="149" mass="16135">MRHETSLLFEMKLTAGSAPALAIQDLRSAYLGRSLWVEDATWRRVASAAGGGRIGAKRGQRDRSAVEKLTGVIFDWGLAIAVNGEVDVGYTSVIGELPQTWNQRVVAEGSPLMPAKRVGDDLVGGEKNRSSSKTVEHTNQAGEVRCEQR</sequence>
<dbReference type="EMBL" id="AMZH03010082">
    <property type="protein sequence ID" value="RRT55449.1"/>
    <property type="molecule type" value="Genomic_DNA"/>
</dbReference>
<evidence type="ECO:0000313" key="3">
    <source>
        <dbReference type="Proteomes" id="UP000287651"/>
    </source>
</evidence>
<feature type="compositionally biased region" description="Polar residues" evidence="1">
    <location>
        <begin position="131"/>
        <end position="141"/>
    </location>
</feature>
<reference evidence="2 3" key="1">
    <citation type="journal article" date="2014" name="Agronomy (Basel)">
        <title>A Draft Genome Sequence for Ensete ventricosum, the Drought-Tolerant Tree Against Hunger.</title>
        <authorList>
            <person name="Harrison J."/>
            <person name="Moore K.A."/>
            <person name="Paszkiewicz K."/>
            <person name="Jones T."/>
            <person name="Grant M."/>
            <person name="Ambacheew D."/>
            <person name="Muzemil S."/>
            <person name="Studholme D.J."/>
        </authorList>
    </citation>
    <scope>NUCLEOTIDE SEQUENCE [LARGE SCALE GENOMIC DNA]</scope>
</reference>
<name>A0A426YUR0_ENSVE</name>
<comment type="caution">
    <text evidence="2">The sequence shown here is derived from an EMBL/GenBank/DDBJ whole genome shotgun (WGS) entry which is preliminary data.</text>
</comment>
<feature type="region of interest" description="Disordered" evidence="1">
    <location>
        <begin position="114"/>
        <end position="149"/>
    </location>
</feature>
<gene>
    <name evidence="2" type="ORF">B296_00035078</name>
</gene>
<accession>A0A426YUR0</accession>
<dbReference type="Proteomes" id="UP000287651">
    <property type="component" value="Unassembled WGS sequence"/>
</dbReference>
<evidence type="ECO:0000313" key="2">
    <source>
        <dbReference type="EMBL" id="RRT55449.1"/>
    </source>
</evidence>
<organism evidence="2 3">
    <name type="scientific">Ensete ventricosum</name>
    <name type="common">Abyssinian banana</name>
    <name type="synonym">Musa ensete</name>
    <dbReference type="NCBI Taxonomy" id="4639"/>
    <lineage>
        <taxon>Eukaryota</taxon>
        <taxon>Viridiplantae</taxon>
        <taxon>Streptophyta</taxon>
        <taxon>Embryophyta</taxon>
        <taxon>Tracheophyta</taxon>
        <taxon>Spermatophyta</taxon>
        <taxon>Magnoliopsida</taxon>
        <taxon>Liliopsida</taxon>
        <taxon>Zingiberales</taxon>
        <taxon>Musaceae</taxon>
        <taxon>Ensete</taxon>
    </lineage>
</organism>
<proteinExistence type="predicted"/>
<dbReference type="AlphaFoldDB" id="A0A426YUR0"/>
<evidence type="ECO:0000256" key="1">
    <source>
        <dbReference type="SAM" id="MobiDB-lite"/>
    </source>
</evidence>
<protein>
    <submittedName>
        <fullName evidence="2">Uncharacterized protein</fullName>
    </submittedName>
</protein>
<feature type="compositionally biased region" description="Basic and acidic residues" evidence="1">
    <location>
        <begin position="117"/>
        <end position="129"/>
    </location>
</feature>